<dbReference type="Gene3D" id="3.40.630.40">
    <property type="entry name" value="Zn-dependent exopeptidases"/>
    <property type="match status" value="1"/>
</dbReference>
<dbReference type="InterPro" id="IPR002508">
    <property type="entry name" value="MurNAc-LAA_cat"/>
</dbReference>
<keyword evidence="7" id="KW-1185">Reference proteome</keyword>
<dbReference type="PANTHER" id="PTHR30404">
    <property type="entry name" value="N-ACETYLMURAMOYL-L-ALANINE AMIDASE"/>
    <property type="match status" value="1"/>
</dbReference>
<evidence type="ECO:0000256" key="3">
    <source>
        <dbReference type="ARBA" id="ARBA00022801"/>
    </source>
</evidence>
<evidence type="ECO:0000313" key="7">
    <source>
        <dbReference type="Proteomes" id="UP001556118"/>
    </source>
</evidence>
<name>A0ABV3RG23_9SPHN</name>
<dbReference type="EMBL" id="JBFNXR010000054">
    <property type="protein sequence ID" value="MEW9856927.1"/>
    <property type="molecule type" value="Genomic_DNA"/>
</dbReference>
<comment type="catalytic activity">
    <reaction evidence="1">
        <text>Hydrolyzes the link between N-acetylmuramoyl residues and L-amino acid residues in certain cell-wall glycopeptides.</text>
        <dbReference type="EC" id="3.5.1.28"/>
    </reaction>
</comment>
<evidence type="ECO:0000256" key="1">
    <source>
        <dbReference type="ARBA" id="ARBA00001561"/>
    </source>
</evidence>
<keyword evidence="4" id="KW-0472">Membrane</keyword>
<dbReference type="SMART" id="SM00646">
    <property type="entry name" value="Ami_3"/>
    <property type="match status" value="1"/>
</dbReference>
<organism evidence="6 7">
    <name type="scientific">Novosphingobium rhizovicinum</name>
    <dbReference type="NCBI Taxonomy" id="3228928"/>
    <lineage>
        <taxon>Bacteria</taxon>
        <taxon>Pseudomonadati</taxon>
        <taxon>Pseudomonadota</taxon>
        <taxon>Alphaproteobacteria</taxon>
        <taxon>Sphingomonadales</taxon>
        <taxon>Sphingomonadaceae</taxon>
        <taxon>Novosphingobium</taxon>
    </lineage>
</organism>
<feature type="domain" description="MurNAc-LAA" evidence="5">
    <location>
        <begin position="135"/>
        <end position="289"/>
    </location>
</feature>
<dbReference type="InterPro" id="IPR050695">
    <property type="entry name" value="N-acetylmuramoyl_amidase_3"/>
</dbReference>
<reference evidence="6 7" key="1">
    <citation type="submission" date="2024-06" db="EMBL/GenBank/DDBJ databases">
        <title>Novosphingobium rhizovicinus M1R2S20.</title>
        <authorList>
            <person name="Sun J.-Q."/>
        </authorList>
    </citation>
    <scope>NUCLEOTIDE SEQUENCE [LARGE SCALE GENOMIC DNA]</scope>
    <source>
        <strain evidence="6 7">M1R2S20</strain>
    </source>
</reference>
<evidence type="ECO:0000313" key="6">
    <source>
        <dbReference type="EMBL" id="MEW9856927.1"/>
    </source>
</evidence>
<keyword evidence="4" id="KW-1133">Transmembrane helix</keyword>
<dbReference type="Proteomes" id="UP001556118">
    <property type="component" value="Unassembled WGS sequence"/>
</dbReference>
<evidence type="ECO:0000256" key="4">
    <source>
        <dbReference type="SAM" id="Phobius"/>
    </source>
</evidence>
<dbReference type="CDD" id="cd02696">
    <property type="entry name" value="MurNAc-LAA"/>
    <property type="match status" value="1"/>
</dbReference>
<keyword evidence="3" id="KW-0378">Hydrolase</keyword>
<gene>
    <name evidence="6" type="ORF">ABUH87_17530</name>
</gene>
<dbReference type="RefSeq" id="WP_367775398.1">
    <property type="nucleotide sequence ID" value="NZ_JBFNXR010000054.1"/>
</dbReference>
<dbReference type="SUPFAM" id="SSF53187">
    <property type="entry name" value="Zn-dependent exopeptidases"/>
    <property type="match status" value="1"/>
</dbReference>
<sequence>MSAGDLLCDTMFRGLQFALLLTIPLAIFAAVVVPRVAMTPRGGAYGYVVRLQLPAADRPIDLPEIAGPQDASRPLVVIDPGHGGFDPGAGGGEVREKAVALSIALLVREHLLEGGGIRVAMTRQDDRFLPLTERPAIARQLGADLFVSIHADSAEAESARGASVYVLSEKGSSDAAARFAARENSADRVNGVSLSEASDTVGSILLDLSQREAQAGSAEAARIVLREIRGKVPLHYDDLASASLAVLKAPDIPSILIETGYISNAEDAKYLNSTEGQETIAAAAARAIRVFFARRTRA</sequence>
<dbReference type="PANTHER" id="PTHR30404:SF0">
    <property type="entry name" value="N-ACETYLMURAMOYL-L-ALANINE AMIDASE AMIC"/>
    <property type="match status" value="1"/>
</dbReference>
<evidence type="ECO:0000259" key="5">
    <source>
        <dbReference type="SMART" id="SM00646"/>
    </source>
</evidence>
<keyword evidence="4" id="KW-0812">Transmembrane</keyword>
<evidence type="ECO:0000256" key="2">
    <source>
        <dbReference type="ARBA" id="ARBA00011901"/>
    </source>
</evidence>
<dbReference type="EC" id="3.5.1.28" evidence="2"/>
<proteinExistence type="predicted"/>
<accession>A0ABV3RG23</accession>
<protein>
    <recommendedName>
        <fullName evidence="2">N-acetylmuramoyl-L-alanine amidase</fullName>
        <ecNumber evidence="2">3.5.1.28</ecNumber>
    </recommendedName>
</protein>
<comment type="caution">
    <text evidence="6">The sequence shown here is derived from an EMBL/GenBank/DDBJ whole genome shotgun (WGS) entry which is preliminary data.</text>
</comment>
<feature type="transmembrane region" description="Helical" evidence="4">
    <location>
        <begin position="15"/>
        <end position="33"/>
    </location>
</feature>
<dbReference type="Pfam" id="PF01520">
    <property type="entry name" value="Amidase_3"/>
    <property type="match status" value="1"/>
</dbReference>